<keyword evidence="5 6" id="KW-0472">Membrane</keyword>
<dbReference type="GO" id="GO:0006488">
    <property type="term" value="P:dolichol-linked oligosaccharide biosynthetic process"/>
    <property type="evidence" value="ECO:0007669"/>
    <property type="project" value="InterPro"/>
</dbReference>
<dbReference type="Proteomes" id="UP001454036">
    <property type="component" value="Unassembled WGS sequence"/>
</dbReference>
<feature type="transmembrane region" description="Helical" evidence="6">
    <location>
        <begin position="62"/>
        <end position="82"/>
    </location>
</feature>
<name>A0AAV3QUT0_LITER</name>
<reference evidence="8 9" key="1">
    <citation type="submission" date="2024-01" db="EMBL/GenBank/DDBJ databases">
        <title>The complete chloroplast genome sequence of Lithospermum erythrorhizon: insights into the phylogenetic relationship among Boraginaceae species and the maternal lineages of purple gromwells.</title>
        <authorList>
            <person name="Okada T."/>
            <person name="Watanabe K."/>
        </authorList>
    </citation>
    <scope>NUCLEOTIDE SEQUENCE [LARGE SCALE GENOMIC DNA]</scope>
</reference>
<proteinExistence type="predicted"/>
<organism evidence="8 9">
    <name type="scientific">Lithospermum erythrorhizon</name>
    <name type="common">Purple gromwell</name>
    <name type="synonym">Lithospermum officinale var. erythrorhizon</name>
    <dbReference type="NCBI Taxonomy" id="34254"/>
    <lineage>
        <taxon>Eukaryota</taxon>
        <taxon>Viridiplantae</taxon>
        <taxon>Streptophyta</taxon>
        <taxon>Embryophyta</taxon>
        <taxon>Tracheophyta</taxon>
        <taxon>Spermatophyta</taxon>
        <taxon>Magnoliopsida</taxon>
        <taxon>eudicotyledons</taxon>
        <taxon>Gunneridae</taxon>
        <taxon>Pentapetalae</taxon>
        <taxon>asterids</taxon>
        <taxon>lamiids</taxon>
        <taxon>Boraginales</taxon>
        <taxon>Boraginaceae</taxon>
        <taxon>Boraginoideae</taxon>
        <taxon>Lithospermeae</taxon>
        <taxon>Lithospermum</taxon>
    </lineage>
</organism>
<comment type="subcellular location">
    <subcellularLocation>
        <location evidence="1">Endomembrane system</location>
        <topology evidence="1">Multi-pass membrane protein</topology>
    </subcellularLocation>
</comment>
<comment type="pathway">
    <text evidence="2">Protein modification; protein glycosylation.</text>
</comment>
<dbReference type="EMBL" id="BAABME010005709">
    <property type="protein sequence ID" value="GAA0166383.1"/>
    <property type="molecule type" value="Genomic_DNA"/>
</dbReference>
<dbReference type="InterPro" id="IPR001104">
    <property type="entry name" value="3-oxo-5_a-steroid_4-DH_C"/>
</dbReference>
<feature type="transmembrane region" description="Helical" evidence="6">
    <location>
        <begin position="245"/>
        <end position="278"/>
    </location>
</feature>
<dbReference type="InterPro" id="IPR039698">
    <property type="entry name" value="Dfg10/SRD5A3"/>
</dbReference>
<feature type="transmembrane region" description="Helical" evidence="6">
    <location>
        <begin position="187"/>
        <end position="203"/>
    </location>
</feature>
<dbReference type="PROSITE" id="PS50244">
    <property type="entry name" value="S5A_REDUCTASE"/>
    <property type="match status" value="1"/>
</dbReference>
<keyword evidence="4 6" id="KW-1133">Transmembrane helix</keyword>
<gene>
    <name evidence="8" type="ORF">LIER_21547</name>
</gene>
<feature type="domain" description="3-oxo-5-alpha-steroid 4-dehydrogenase C-terminal" evidence="7">
    <location>
        <begin position="177"/>
        <end position="303"/>
    </location>
</feature>
<evidence type="ECO:0000313" key="8">
    <source>
        <dbReference type="EMBL" id="GAA0166383.1"/>
    </source>
</evidence>
<evidence type="ECO:0000256" key="6">
    <source>
        <dbReference type="SAM" id="Phobius"/>
    </source>
</evidence>
<dbReference type="Pfam" id="PF02544">
    <property type="entry name" value="Steroid_dh"/>
    <property type="match status" value="1"/>
</dbReference>
<dbReference type="GO" id="GO:0016095">
    <property type="term" value="P:polyprenol catabolic process"/>
    <property type="evidence" value="ECO:0007669"/>
    <property type="project" value="TreeGrafter"/>
</dbReference>
<evidence type="ECO:0000256" key="4">
    <source>
        <dbReference type="ARBA" id="ARBA00022989"/>
    </source>
</evidence>
<evidence type="ECO:0000256" key="3">
    <source>
        <dbReference type="ARBA" id="ARBA00022692"/>
    </source>
</evidence>
<comment type="caution">
    <text evidence="8">The sequence shown here is derived from an EMBL/GenBank/DDBJ whole genome shotgun (WGS) entry which is preliminary data.</text>
</comment>
<feature type="transmembrane region" description="Helical" evidence="6">
    <location>
        <begin position="89"/>
        <end position="106"/>
    </location>
</feature>
<dbReference type="GO" id="GO:0003865">
    <property type="term" value="F:3-oxo-5-alpha-steroid 4-dehydrogenase activity"/>
    <property type="evidence" value="ECO:0007669"/>
    <property type="project" value="TreeGrafter"/>
</dbReference>
<dbReference type="GO" id="GO:0005783">
    <property type="term" value="C:endoplasmic reticulum"/>
    <property type="evidence" value="ECO:0007669"/>
    <property type="project" value="TreeGrafter"/>
</dbReference>
<dbReference type="PANTHER" id="PTHR14624:SF0">
    <property type="entry name" value="POLYPRENOL REDUCTASE"/>
    <property type="match status" value="1"/>
</dbReference>
<evidence type="ECO:0000313" key="9">
    <source>
        <dbReference type="Proteomes" id="UP001454036"/>
    </source>
</evidence>
<accession>A0AAV3QUT0</accession>
<evidence type="ECO:0000259" key="7">
    <source>
        <dbReference type="Pfam" id="PF02544"/>
    </source>
</evidence>
<keyword evidence="9" id="KW-1185">Reference proteome</keyword>
<dbReference type="PANTHER" id="PTHR14624">
    <property type="entry name" value="DFG10 PROTEIN"/>
    <property type="match status" value="1"/>
</dbReference>
<sequence length="303" mass="35431">MSIAVLLRGVWIAAIVPIIVASIPCRKLDDFHHLMLLFAGRGKIMQSSSNKFTVPQKFFSQFYVLGVLWTSLLLTGTWFYAYTMHPRQYGICSSVFMLLLMELQLLRRLYESIYLFNYSPSARMHILGYLTGLYFYTAAPLSLCCNYAPEVFNFALDLVQEFIVKGKHRMQIAEVDWWGVLHPFMQLRWYAWIGAVLFLWGWIHQHRCHGILGSLRENHEHVDEYAIPHGDWFKYVSSPHYLAEIVIYLGLLVSSGFSDLTICLLFGFVVTNLVLAAAETQRWYKRKFDNYPRDRFTIFPFVY</sequence>
<evidence type="ECO:0000256" key="2">
    <source>
        <dbReference type="ARBA" id="ARBA00004922"/>
    </source>
</evidence>
<keyword evidence="3 6" id="KW-0812">Transmembrane</keyword>
<dbReference type="AlphaFoldDB" id="A0AAV3QUT0"/>
<protein>
    <recommendedName>
        <fullName evidence="7">3-oxo-5-alpha-steroid 4-dehydrogenase C-terminal domain-containing protein</fullName>
    </recommendedName>
</protein>
<feature type="transmembrane region" description="Helical" evidence="6">
    <location>
        <begin position="126"/>
        <end position="148"/>
    </location>
</feature>
<evidence type="ECO:0000256" key="1">
    <source>
        <dbReference type="ARBA" id="ARBA00004127"/>
    </source>
</evidence>
<evidence type="ECO:0000256" key="5">
    <source>
        <dbReference type="ARBA" id="ARBA00023136"/>
    </source>
</evidence>
<dbReference type="Gene3D" id="1.20.120.1630">
    <property type="match status" value="1"/>
</dbReference>